<keyword evidence="3" id="KW-0012">Acyltransferase</keyword>
<comment type="caution">
    <text evidence="4">The sequence shown here is derived from an EMBL/GenBank/DDBJ whole genome shotgun (WGS) entry which is preliminary data.</text>
</comment>
<dbReference type="PANTHER" id="PTHR31147">
    <property type="entry name" value="ACYL TRANSFERASE 4"/>
    <property type="match status" value="1"/>
</dbReference>
<dbReference type="InterPro" id="IPR050898">
    <property type="entry name" value="Plant_acyltransferase"/>
</dbReference>
<protein>
    <submittedName>
        <fullName evidence="4">Uncharacterized protein</fullName>
    </submittedName>
</protein>
<keyword evidence="2" id="KW-0808">Transferase</keyword>
<evidence type="ECO:0000256" key="2">
    <source>
        <dbReference type="ARBA" id="ARBA00022679"/>
    </source>
</evidence>
<dbReference type="Proteomes" id="UP000823388">
    <property type="component" value="Chromosome 5K"/>
</dbReference>
<sequence length="501" mass="53994">MTSRYQCIYFASKLQSNPAYISIIAQDPRLLPNSSSYIVVHTTPSHTIAKYTRRPADIEQSHTVPAMGFEVRRTSRSYVRPAAATPAGSLELSAIDRVVGLRHMVPSLNVYPPRGCGTAAGEGQLQQQSPATVVREALGKALVDYYPLAGRLVGGPGGPASARVECTGEGAWFVEAVAGCSLEDVGRLEKYPFAIPEGDLLPDEAPGVQPLDLPLMMQVTEFTCGGFVVGLTSSHSITDGLGAAQFITAIGDYGRGLPKPRVTPIWSRGELIPNPPKKLLSGPLPTPRTFQLRHLTVDLSSDSIERAKSQFLQSTGRRCSTFDVAVARLWQARTRSLRLADPSTRVSLGFFADARRLLRRRGGGGGGAGFYGNCFYTVTVSAESGAVAGADTAGVVAMIRDAKARLPAEFARWAAGERVEPDPYDLSFSYDLLFVSDWTRLGLDADYGWGTPSQVISFAFVPFMPKAIIGAPPAPKAGARIMTRCVEEENSPEFRDEMEAF</sequence>
<evidence type="ECO:0000256" key="1">
    <source>
        <dbReference type="ARBA" id="ARBA00009861"/>
    </source>
</evidence>
<dbReference type="Pfam" id="PF02458">
    <property type="entry name" value="Transferase"/>
    <property type="match status" value="1"/>
</dbReference>
<accession>A0A8T0SJ36</accession>
<dbReference type="EMBL" id="CM029045">
    <property type="protein sequence ID" value="KAG2597038.1"/>
    <property type="molecule type" value="Genomic_DNA"/>
</dbReference>
<evidence type="ECO:0000313" key="4">
    <source>
        <dbReference type="EMBL" id="KAG2597038.1"/>
    </source>
</evidence>
<dbReference type="Gene3D" id="3.30.559.10">
    <property type="entry name" value="Chloramphenicol acetyltransferase-like domain"/>
    <property type="match status" value="2"/>
</dbReference>
<reference evidence="4" key="1">
    <citation type="submission" date="2020-05" db="EMBL/GenBank/DDBJ databases">
        <title>WGS assembly of Panicum virgatum.</title>
        <authorList>
            <person name="Lovell J.T."/>
            <person name="Jenkins J."/>
            <person name="Shu S."/>
            <person name="Juenger T.E."/>
            <person name="Schmutz J."/>
        </authorList>
    </citation>
    <scope>NUCLEOTIDE SEQUENCE</scope>
    <source>
        <strain evidence="4">AP13</strain>
    </source>
</reference>
<dbReference type="InterPro" id="IPR023213">
    <property type="entry name" value="CAT-like_dom_sf"/>
</dbReference>
<evidence type="ECO:0000313" key="5">
    <source>
        <dbReference type="Proteomes" id="UP000823388"/>
    </source>
</evidence>
<comment type="similarity">
    <text evidence="1">Belongs to the plant acyltransferase family.</text>
</comment>
<name>A0A8T0SJ36_PANVG</name>
<evidence type="ECO:0000256" key="3">
    <source>
        <dbReference type="ARBA" id="ARBA00023315"/>
    </source>
</evidence>
<dbReference type="PANTHER" id="PTHR31147:SF1">
    <property type="entry name" value="ACYL TRANSFERASE 4"/>
    <property type="match status" value="1"/>
</dbReference>
<gene>
    <name evidence="4" type="ORF">PVAP13_5KG216021</name>
</gene>
<keyword evidence="5" id="KW-1185">Reference proteome</keyword>
<dbReference type="GO" id="GO:0016747">
    <property type="term" value="F:acyltransferase activity, transferring groups other than amino-acyl groups"/>
    <property type="evidence" value="ECO:0007669"/>
    <property type="project" value="UniProtKB-ARBA"/>
</dbReference>
<organism evidence="4 5">
    <name type="scientific">Panicum virgatum</name>
    <name type="common">Blackwell switchgrass</name>
    <dbReference type="NCBI Taxonomy" id="38727"/>
    <lineage>
        <taxon>Eukaryota</taxon>
        <taxon>Viridiplantae</taxon>
        <taxon>Streptophyta</taxon>
        <taxon>Embryophyta</taxon>
        <taxon>Tracheophyta</taxon>
        <taxon>Spermatophyta</taxon>
        <taxon>Magnoliopsida</taxon>
        <taxon>Liliopsida</taxon>
        <taxon>Poales</taxon>
        <taxon>Poaceae</taxon>
        <taxon>PACMAD clade</taxon>
        <taxon>Panicoideae</taxon>
        <taxon>Panicodae</taxon>
        <taxon>Paniceae</taxon>
        <taxon>Panicinae</taxon>
        <taxon>Panicum</taxon>
        <taxon>Panicum sect. Hiantes</taxon>
    </lineage>
</organism>
<dbReference type="AlphaFoldDB" id="A0A8T0SJ36"/>
<proteinExistence type="inferred from homology"/>